<reference evidence="7 8" key="1">
    <citation type="submission" date="2023-03" db="EMBL/GenBank/DDBJ databases">
        <title>High-quality genome of Scylla paramamosain provides insights in environmental adaptation.</title>
        <authorList>
            <person name="Zhang L."/>
        </authorList>
    </citation>
    <scope>NUCLEOTIDE SEQUENCE [LARGE SCALE GENOMIC DNA]</scope>
    <source>
        <strain evidence="7">LZ_2023a</strain>
        <tissue evidence="7">Muscle</tissue>
    </source>
</reference>
<feature type="transmembrane region" description="Helical" evidence="6">
    <location>
        <begin position="59"/>
        <end position="82"/>
    </location>
</feature>
<keyword evidence="3" id="KW-0675">Receptor</keyword>
<feature type="transmembrane region" description="Helical" evidence="6">
    <location>
        <begin position="12"/>
        <end position="31"/>
    </location>
</feature>
<keyword evidence="6" id="KW-0812">Transmembrane</keyword>
<dbReference type="AlphaFoldDB" id="A0AAW0V2B7"/>
<dbReference type="Gene3D" id="1.20.1070.10">
    <property type="entry name" value="Rhodopsin 7-helix transmembrane proteins"/>
    <property type="match status" value="1"/>
</dbReference>
<gene>
    <name evidence="7" type="ORF">O3P69_001792</name>
</gene>
<evidence type="ECO:0008006" key="9">
    <source>
        <dbReference type="Google" id="ProtNLM"/>
    </source>
</evidence>
<evidence type="ECO:0000256" key="2">
    <source>
        <dbReference type="ARBA" id="ARBA00023040"/>
    </source>
</evidence>
<feature type="transmembrane region" description="Helical" evidence="6">
    <location>
        <begin position="94"/>
        <end position="114"/>
    </location>
</feature>
<evidence type="ECO:0000256" key="6">
    <source>
        <dbReference type="SAM" id="Phobius"/>
    </source>
</evidence>
<keyword evidence="8" id="KW-1185">Reference proteome</keyword>
<dbReference type="GO" id="GO:0004930">
    <property type="term" value="F:G protein-coupled receptor activity"/>
    <property type="evidence" value="ECO:0007669"/>
    <property type="project" value="UniProtKB-KW"/>
</dbReference>
<keyword evidence="6" id="KW-1133">Transmembrane helix</keyword>
<sequence>MTHHNARLYFYALHSFLPCVLMMVGCGSIIWQVHANSKALHDAGIHGGEADRNLARSTVLILALLLLFLACVLPVCAYNLYTLLSLTPSVHLNVAIYMLYWVQYGVNFCVYAAVNPKFRRVYRELFSRSGMAGGGGDSGEEGGGTGGTSRSSRKAFLQSLSVPGG</sequence>
<evidence type="ECO:0000313" key="8">
    <source>
        <dbReference type="Proteomes" id="UP001487740"/>
    </source>
</evidence>
<keyword evidence="2" id="KW-0297">G-protein coupled receptor</keyword>
<evidence type="ECO:0000256" key="4">
    <source>
        <dbReference type="ARBA" id="ARBA00023224"/>
    </source>
</evidence>
<evidence type="ECO:0000256" key="1">
    <source>
        <dbReference type="ARBA" id="ARBA00004141"/>
    </source>
</evidence>
<accession>A0AAW0V2B7</accession>
<evidence type="ECO:0000313" key="7">
    <source>
        <dbReference type="EMBL" id="KAK8405456.1"/>
    </source>
</evidence>
<keyword evidence="4" id="KW-0807">Transducer</keyword>
<feature type="compositionally biased region" description="Gly residues" evidence="5">
    <location>
        <begin position="131"/>
        <end position="147"/>
    </location>
</feature>
<dbReference type="Proteomes" id="UP001487740">
    <property type="component" value="Unassembled WGS sequence"/>
</dbReference>
<dbReference type="PROSITE" id="PS51257">
    <property type="entry name" value="PROKAR_LIPOPROTEIN"/>
    <property type="match status" value="1"/>
</dbReference>
<dbReference type="PANTHER" id="PTHR24243:SF233">
    <property type="entry name" value="THYROTROPIN-RELEASING HORMONE RECEPTOR"/>
    <property type="match status" value="1"/>
</dbReference>
<organism evidence="7 8">
    <name type="scientific">Scylla paramamosain</name>
    <name type="common">Mud crab</name>
    <dbReference type="NCBI Taxonomy" id="85552"/>
    <lineage>
        <taxon>Eukaryota</taxon>
        <taxon>Metazoa</taxon>
        <taxon>Ecdysozoa</taxon>
        <taxon>Arthropoda</taxon>
        <taxon>Crustacea</taxon>
        <taxon>Multicrustacea</taxon>
        <taxon>Malacostraca</taxon>
        <taxon>Eumalacostraca</taxon>
        <taxon>Eucarida</taxon>
        <taxon>Decapoda</taxon>
        <taxon>Pleocyemata</taxon>
        <taxon>Brachyura</taxon>
        <taxon>Eubrachyura</taxon>
        <taxon>Portunoidea</taxon>
        <taxon>Portunidae</taxon>
        <taxon>Portuninae</taxon>
        <taxon>Scylla</taxon>
    </lineage>
</organism>
<protein>
    <recommendedName>
        <fullName evidence="9">G-protein coupled receptors family 1 profile domain-containing protein</fullName>
    </recommendedName>
</protein>
<comment type="caution">
    <text evidence="7">The sequence shown here is derived from an EMBL/GenBank/DDBJ whole genome shotgun (WGS) entry which is preliminary data.</text>
</comment>
<evidence type="ECO:0000256" key="3">
    <source>
        <dbReference type="ARBA" id="ARBA00023170"/>
    </source>
</evidence>
<name>A0AAW0V2B7_SCYPA</name>
<dbReference type="GO" id="GO:0005886">
    <property type="term" value="C:plasma membrane"/>
    <property type="evidence" value="ECO:0007669"/>
    <property type="project" value="TreeGrafter"/>
</dbReference>
<proteinExistence type="predicted"/>
<dbReference type="SUPFAM" id="SSF81321">
    <property type="entry name" value="Family A G protein-coupled receptor-like"/>
    <property type="match status" value="1"/>
</dbReference>
<feature type="region of interest" description="Disordered" evidence="5">
    <location>
        <begin position="131"/>
        <end position="165"/>
    </location>
</feature>
<dbReference type="PANTHER" id="PTHR24243">
    <property type="entry name" value="G-PROTEIN COUPLED RECEPTOR"/>
    <property type="match status" value="1"/>
</dbReference>
<comment type="subcellular location">
    <subcellularLocation>
        <location evidence="1">Membrane</location>
        <topology evidence="1">Multi-pass membrane protein</topology>
    </subcellularLocation>
</comment>
<evidence type="ECO:0000256" key="5">
    <source>
        <dbReference type="SAM" id="MobiDB-lite"/>
    </source>
</evidence>
<dbReference type="EMBL" id="JARAKH010000003">
    <property type="protein sequence ID" value="KAK8405456.1"/>
    <property type="molecule type" value="Genomic_DNA"/>
</dbReference>
<keyword evidence="6" id="KW-0472">Membrane</keyword>